<comment type="caution">
    <text evidence="6">The sequence shown here is derived from an EMBL/GenBank/DDBJ whole genome shotgun (WGS) entry which is preliminary data.</text>
</comment>
<keyword evidence="4" id="KW-0067">ATP-binding</keyword>
<proteinExistence type="predicted"/>
<dbReference type="EMBL" id="VBPB01000390">
    <property type="protein sequence ID" value="TMQ68339.1"/>
    <property type="molecule type" value="Genomic_DNA"/>
</dbReference>
<evidence type="ECO:0000256" key="1">
    <source>
        <dbReference type="ARBA" id="ARBA00022679"/>
    </source>
</evidence>
<evidence type="ECO:0000256" key="2">
    <source>
        <dbReference type="ARBA" id="ARBA00022741"/>
    </source>
</evidence>
<dbReference type="AlphaFoldDB" id="A0A538TXU6"/>
<evidence type="ECO:0000313" key="6">
    <source>
        <dbReference type="EMBL" id="TMQ68339.1"/>
    </source>
</evidence>
<feature type="domain" description="Protein kinase" evidence="5">
    <location>
        <begin position="1"/>
        <end position="184"/>
    </location>
</feature>
<dbReference type="PROSITE" id="PS00108">
    <property type="entry name" value="PROTEIN_KINASE_ST"/>
    <property type="match status" value="1"/>
</dbReference>
<protein>
    <submittedName>
        <fullName evidence="6">Serine/threonine protein kinase</fullName>
    </submittedName>
</protein>
<accession>A0A538TXU6</accession>
<dbReference type="SMART" id="SM00220">
    <property type="entry name" value="S_TKc"/>
    <property type="match status" value="1"/>
</dbReference>
<organism evidence="6 7">
    <name type="scientific">Eiseniibacteriota bacterium</name>
    <dbReference type="NCBI Taxonomy" id="2212470"/>
    <lineage>
        <taxon>Bacteria</taxon>
        <taxon>Candidatus Eiseniibacteriota</taxon>
    </lineage>
</organism>
<dbReference type="PANTHER" id="PTHR43289:SF6">
    <property type="entry name" value="SERINE_THREONINE-PROTEIN KINASE NEKL-3"/>
    <property type="match status" value="1"/>
</dbReference>
<keyword evidence="2" id="KW-0547">Nucleotide-binding</keyword>
<dbReference type="GO" id="GO:0004674">
    <property type="term" value="F:protein serine/threonine kinase activity"/>
    <property type="evidence" value="ECO:0007669"/>
    <property type="project" value="UniProtKB-KW"/>
</dbReference>
<dbReference type="InterPro" id="IPR000719">
    <property type="entry name" value="Prot_kinase_dom"/>
</dbReference>
<dbReference type="CDD" id="cd14014">
    <property type="entry name" value="STKc_PknB_like"/>
    <property type="match status" value="1"/>
</dbReference>
<keyword evidence="6" id="KW-0723">Serine/threonine-protein kinase</keyword>
<evidence type="ECO:0000313" key="7">
    <source>
        <dbReference type="Proteomes" id="UP000319771"/>
    </source>
</evidence>
<dbReference type="InterPro" id="IPR011009">
    <property type="entry name" value="Kinase-like_dom_sf"/>
</dbReference>
<dbReference type="Proteomes" id="UP000319771">
    <property type="component" value="Unassembled WGS sequence"/>
</dbReference>
<name>A0A538TXU6_UNCEI</name>
<evidence type="ECO:0000256" key="3">
    <source>
        <dbReference type="ARBA" id="ARBA00022777"/>
    </source>
</evidence>
<dbReference type="GO" id="GO:0005524">
    <property type="term" value="F:ATP binding"/>
    <property type="evidence" value="ECO:0007669"/>
    <property type="project" value="UniProtKB-KW"/>
</dbReference>
<dbReference type="PANTHER" id="PTHR43289">
    <property type="entry name" value="MITOGEN-ACTIVATED PROTEIN KINASE KINASE KINASE 20-RELATED"/>
    <property type="match status" value="1"/>
</dbReference>
<keyword evidence="3 6" id="KW-0418">Kinase</keyword>
<dbReference type="InterPro" id="IPR008271">
    <property type="entry name" value="Ser/Thr_kinase_AS"/>
</dbReference>
<evidence type="ECO:0000259" key="5">
    <source>
        <dbReference type="PROSITE" id="PS50011"/>
    </source>
</evidence>
<dbReference type="PROSITE" id="PS50011">
    <property type="entry name" value="PROTEIN_KINASE_DOM"/>
    <property type="match status" value="1"/>
</dbReference>
<gene>
    <name evidence="6" type="ORF">E6K81_16650</name>
</gene>
<keyword evidence="1" id="KW-0808">Transferase</keyword>
<sequence>MPLSPGTRLGPHEIIAPLGAGAFARDPERLARFEREAKLLASLSHASIAGIHGLEEHDGHRYLILEFVDGETLADRLARGPLPLDEAIEVGRDVARALEAAHESGVVHRDLKPGNIMLTAAGAVKVLDFGLAKSATPVGSSSNVALSASPTMTYAATAAGVVLGTAAYMSPEQARGRSVDRRTD</sequence>
<dbReference type="Pfam" id="PF00069">
    <property type="entry name" value="Pkinase"/>
    <property type="match status" value="1"/>
</dbReference>
<dbReference type="Gene3D" id="1.10.510.10">
    <property type="entry name" value="Transferase(Phosphotransferase) domain 1"/>
    <property type="match status" value="1"/>
</dbReference>
<evidence type="ECO:0000256" key="4">
    <source>
        <dbReference type="ARBA" id="ARBA00022840"/>
    </source>
</evidence>
<feature type="non-terminal residue" evidence="6">
    <location>
        <position position="184"/>
    </location>
</feature>
<dbReference type="SUPFAM" id="SSF56112">
    <property type="entry name" value="Protein kinase-like (PK-like)"/>
    <property type="match status" value="1"/>
</dbReference>
<reference evidence="6 7" key="1">
    <citation type="journal article" date="2019" name="Nat. Microbiol.">
        <title>Mediterranean grassland soil C-N compound turnover is dependent on rainfall and depth, and is mediated by genomically divergent microorganisms.</title>
        <authorList>
            <person name="Diamond S."/>
            <person name="Andeer P.F."/>
            <person name="Li Z."/>
            <person name="Crits-Christoph A."/>
            <person name="Burstein D."/>
            <person name="Anantharaman K."/>
            <person name="Lane K.R."/>
            <person name="Thomas B.C."/>
            <person name="Pan C."/>
            <person name="Northen T.R."/>
            <person name="Banfield J.F."/>
        </authorList>
    </citation>
    <scope>NUCLEOTIDE SEQUENCE [LARGE SCALE GENOMIC DNA]</scope>
    <source>
        <strain evidence="6">WS_11</strain>
    </source>
</reference>